<name>A0AAD8PLV4_9PEZI</name>
<protein>
    <submittedName>
        <fullName evidence="2">Uncharacterized protein</fullName>
    </submittedName>
</protein>
<reference evidence="2" key="1">
    <citation type="submission" date="2021-06" db="EMBL/GenBank/DDBJ databases">
        <title>Comparative genomics, transcriptomics and evolutionary studies reveal genomic signatures of adaptation to plant cell wall in hemibiotrophic fungi.</title>
        <authorList>
            <consortium name="DOE Joint Genome Institute"/>
            <person name="Baroncelli R."/>
            <person name="Diaz J.F."/>
            <person name="Benocci T."/>
            <person name="Peng M."/>
            <person name="Battaglia E."/>
            <person name="Haridas S."/>
            <person name="Andreopoulos W."/>
            <person name="Labutti K."/>
            <person name="Pangilinan J."/>
            <person name="Floch G.L."/>
            <person name="Makela M.R."/>
            <person name="Henrissat B."/>
            <person name="Grigoriev I.V."/>
            <person name="Crouch J.A."/>
            <person name="De Vries R.P."/>
            <person name="Sukno S.A."/>
            <person name="Thon M.R."/>
        </authorList>
    </citation>
    <scope>NUCLEOTIDE SEQUENCE</scope>
    <source>
        <strain evidence="2">CBS 125086</strain>
    </source>
</reference>
<feature type="compositionally biased region" description="Basic residues" evidence="1">
    <location>
        <begin position="1"/>
        <end position="10"/>
    </location>
</feature>
<dbReference type="EMBL" id="JAHLJV010000111">
    <property type="protein sequence ID" value="KAK1570149.1"/>
    <property type="molecule type" value="Genomic_DNA"/>
</dbReference>
<gene>
    <name evidence="2" type="ORF">LY79DRAFT_570381</name>
</gene>
<evidence type="ECO:0000256" key="1">
    <source>
        <dbReference type="SAM" id="MobiDB-lite"/>
    </source>
</evidence>
<sequence>MRKTSNRQRSGRLGSHEGSIRNEPTDRSDGQRVRKAIVGCSEETRFREAKPKAPYEKEVIDRKLL</sequence>
<feature type="region of interest" description="Disordered" evidence="1">
    <location>
        <begin position="46"/>
        <end position="65"/>
    </location>
</feature>
<keyword evidence="3" id="KW-1185">Reference proteome</keyword>
<comment type="caution">
    <text evidence="2">The sequence shown here is derived from an EMBL/GenBank/DDBJ whole genome shotgun (WGS) entry which is preliminary data.</text>
</comment>
<evidence type="ECO:0000313" key="2">
    <source>
        <dbReference type="EMBL" id="KAK1570149.1"/>
    </source>
</evidence>
<evidence type="ECO:0000313" key="3">
    <source>
        <dbReference type="Proteomes" id="UP001230504"/>
    </source>
</evidence>
<feature type="region of interest" description="Disordered" evidence="1">
    <location>
        <begin position="1"/>
        <end position="34"/>
    </location>
</feature>
<organism evidence="2 3">
    <name type="scientific">Colletotrichum navitas</name>
    <dbReference type="NCBI Taxonomy" id="681940"/>
    <lineage>
        <taxon>Eukaryota</taxon>
        <taxon>Fungi</taxon>
        <taxon>Dikarya</taxon>
        <taxon>Ascomycota</taxon>
        <taxon>Pezizomycotina</taxon>
        <taxon>Sordariomycetes</taxon>
        <taxon>Hypocreomycetidae</taxon>
        <taxon>Glomerellales</taxon>
        <taxon>Glomerellaceae</taxon>
        <taxon>Colletotrichum</taxon>
        <taxon>Colletotrichum graminicola species complex</taxon>
    </lineage>
</organism>
<dbReference type="RefSeq" id="XP_060408305.1">
    <property type="nucleotide sequence ID" value="XM_060559145.1"/>
</dbReference>
<accession>A0AAD8PLV4</accession>
<dbReference type="AlphaFoldDB" id="A0AAD8PLV4"/>
<proteinExistence type="predicted"/>
<feature type="compositionally biased region" description="Basic and acidic residues" evidence="1">
    <location>
        <begin position="14"/>
        <end position="32"/>
    </location>
</feature>
<dbReference type="GeneID" id="85443385"/>
<dbReference type="Proteomes" id="UP001230504">
    <property type="component" value="Unassembled WGS sequence"/>
</dbReference>